<name>A0ACC1M5L4_9FUNG</name>
<organism evidence="1 2">
    <name type="scientific">Coemansia aciculifera</name>
    <dbReference type="NCBI Taxonomy" id="417176"/>
    <lineage>
        <taxon>Eukaryota</taxon>
        <taxon>Fungi</taxon>
        <taxon>Fungi incertae sedis</taxon>
        <taxon>Zoopagomycota</taxon>
        <taxon>Kickxellomycotina</taxon>
        <taxon>Kickxellomycetes</taxon>
        <taxon>Kickxellales</taxon>
        <taxon>Kickxellaceae</taxon>
        <taxon>Coemansia</taxon>
    </lineage>
</organism>
<evidence type="ECO:0000313" key="1">
    <source>
        <dbReference type="EMBL" id="KAJ2897048.1"/>
    </source>
</evidence>
<keyword evidence="2" id="KW-1185">Reference proteome</keyword>
<keyword evidence="1" id="KW-0648">Protein biosynthesis</keyword>
<dbReference type="Proteomes" id="UP001139981">
    <property type="component" value="Unassembled WGS sequence"/>
</dbReference>
<keyword evidence="1" id="KW-0251">Elongation factor</keyword>
<accession>A0ACC1M5L4</accession>
<gene>
    <name evidence="1" type="primary">TSF1</name>
    <name evidence="1" type="ORF">IWW38_001840</name>
</gene>
<sequence length="342" mass="36121">MLAVSVARQLVCGSGLLPGVTRIGARSTLRWYATKVDIKALKRLRELNPVPISKAKEALLSTDNDIDQAVAWLEKDAIRSGAKKAEKIKNRVASDGAIAVHVNDTLTAGAIIELGCETDFVARNATFVDLATAIAQCGLELAGRSTDHAALTHIEPNELSSRTASGQKVADTVTETIGRLGENIVLRRAATMGSPEALDSIVVSGYVHGGVAGSHGALAGKIGGLVAIKSSVRSDEHRRTLRQLAGRLAQQVVGYSPRFITVDEWQAASAAGIDGIGEPEVTVLESQQFLFGGGTIAEVLAKVAKGVDAPVEVASFVRFERGEGVEKPVRLDFAEEVRQQLS</sequence>
<reference evidence="1" key="1">
    <citation type="submission" date="2022-07" db="EMBL/GenBank/DDBJ databases">
        <title>Phylogenomic reconstructions and comparative analyses of Kickxellomycotina fungi.</title>
        <authorList>
            <person name="Reynolds N.K."/>
            <person name="Stajich J.E."/>
            <person name="Barry K."/>
            <person name="Grigoriev I.V."/>
            <person name="Crous P."/>
            <person name="Smith M.E."/>
        </authorList>
    </citation>
    <scope>NUCLEOTIDE SEQUENCE</scope>
    <source>
        <strain evidence="1">CBS 190363</strain>
    </source>
</reference>
<dbReference type="EMBL" id="JANBVB010000148">
    <property type="protein sequence ID" value="KAJ2897048.1"/>
    <property type="molecule type" value="Genomic_DNA"/>
</dbReference>
<evidence type="ECO:0000313" key="2">
    <source>
        <dbReference type="Proteomes" id="UP001139981"/>
    </source>
</evidence>
<proteinExistence type="predicted"/>
<comment type="caution">
    <text evidence="1">The sequence shown here is derived from an EMBL/GenBank/DDBJ whole genome shotgun (WGS) entry which is preliminary data.</text>
</comment>
<protein>
    <submittedName>
        <fullName evidence="1">Elongation factor Ts, mitochondrial</fullName>
    </submittedName>
</protein>